<evidence type="ECO:0000256" key="4">
    <source>
        <dbReference type="ARBA" id="ARBA00022741"/>
    </source>
</evidence>
<comment type="caution">
    <text evidence="11">The sequence shown here is derived from an EMBL/GenBank/DDBJ whole genome shotgun (WGS) entry which is preliminary data.</text>
</comment>
<evidence type="ECO:0000256" key="2">
    <source>
        <dbReference type="ARBA" id="ARBA00022679"/>
    </source>
</evidence>
<comment type="function">
    <text evidence="9">Reversibly transfers an adenylyl group from ATP to 4'-phosphopantetheine, yielding dephospho-CoA (dPCoA) and pyrophosphate.</text>
</comment>
<dbReference type="GO" id="GO:0005737">
    <property type="term" value="C:cytoplasm"/>
    <property type="evidence" value="ECO:0007669"/>
    <property type="project" value="UniProtKB-SubCell"/>
</dbReference>
<comment type="catalytic activity">
    <reaction evidence="8 9">
        <text>(R)-4'-phosphopantetheine + ATP + H(+) = 3'-dephospho-CoA + diphosphate</text>
        <dbReference type="Rhea" id="RHEA:19801"/>
        <dbReference type="ChEBI" id="CHEBI:15378"/>
        <dbReference type="ChEBI" id="CHEBI:30616"/>
        <dbReference type="ChEBI" id="CHEBI:33019"/>
        <dbReference type="ChEBI" id="CHEBI:57328"/>
        <dbReference type="ChEBI" id="CHEBI:61723"/>
        <dbReference type="EC" id="2.7.7.3"/>
    </reaction>
</comment>
<evidence type="ECO:0000256" key="7">
    <source>
        <dbReference type="ARBA" id="ARBA00022993"/>
    </source>
</evidence>
<dbReference type="PANTHER" id="PTHR21342">
    <property type="entry name" value="PHOSPHOPANTETHEINE ADENYLYLTRANSFERASE"/>
    <property type="match status" value="1"/>
</dbReference>
<dbReference type="GO" id="GO:0015937">
    <property type="term" value="P:coenzyme A biosynthetic process"/>
    <property type="evidence" value="ECO:0007669"/>
    <property type="project" value="UniProtKB-UniRule"/>
</dbReference>
<dbReference type="InterPro" id="IPR014729">
    <property type="entry name" value="Rossmann-like_a/b/a_fold"/>
</dbReference>
<evidence type="ECO:0000256" key="9">
    <source>
        <dbReference type="HAMAP-Rule" id="MF_00151"/>
    </source>
</evidence>
<evidence type="ECO:0000256" key="5">
    <source>
        <dbReference type="ARBA" id="ARBA00022840"/>
    </source>
</evidence>
<proteinExistence type="inferred from homology"/>
<comment type="pathway">
    <text evidence="9">Cofactor biosynthesis; coenzyme A biosynthesis; CoA from (R)-pantothenate: step 4/5.</text>
</comment>
<evidence type="ECO:0000313" key="12">
    <source>
        <dbReference type="Proteomes" id="UP000602050"/>
    </source>
</evidence>
<reference evidence="11" key="1">
    <citation type="journal article" date="2014" name="Int. J. Syst. Evol. Microbiol.">
        <title>Complete genome sequence of Corynebacterium casei LMG S-19264T (=DSM 44701T), isolated from a smear-ripened cheese.</title>
        <authorList>
            <consortium name="US DOE Joint Genome Institute (JGI-PGF)"/>
            <person name="Walter F."/>
            <person name="Albersmeier A."/>
            <person name="Kalinowski J."/>
            <person name="Ruckert C."/>
        </authorList>
    </citation>
    <scope>NUCLEOTIDE SEQUENCE</scope>
    <source>
        <strain evidence="11">CGMCC 1.12360</strain>
    </source>
</reference>
<feature type="binding site" evidence="9">
    <location>
        <position position="99"/>
    </location>
    <ligand>
        <name>ATP</name>
        <dbReference type="ChEBI" id="CHEBI:30616"/>
    </ligand>
</feature>
<evidence type="ECO:0000256" key="6">
    <source>
        <dbReference type="ARBA" id="ARBA00022842"/>
    </source>
</evidence>
<keyword evidence="3 9" id="KW-0548">Nucleotidyltransferase</keyword>
<dbReference type="AlphaFoldDB" id="A0A8J2ZQL4"/>
<dbReference type="EMBL" id="BMEV01000015">
    <property type="protein sequence ID" value="GGH73328.1"/>
    <property type="molecule type" value="Genomic_DNA"/>
</dbReference>
<evidence type="ECO:0000259" key="10">
    <source>
        <dbReference type="Pfam" id="PF01467"/>
    </source>
</evidence>
<comment type="cofactor">
    <cofactor evidence="9">
        <name>Mg(2+)</name>
        <dbReference type="ChEBI" id="CHEBI:18420"/>
    </cofactor>
</comment>
<feature type="binding site" evidence="9">
    <location>
        <begin position="89"/>
        <end position="91"/>
    </location>
    <ligand>
        <name>ATP</name>
        <dbReference type="ChEBI" id="CHEBI:30616"/>
    </ligand>
</feature>
<dbReference type="FunFam" id="3.40.50.620:FF:000012">
    <property type="entry name" value="Phosphopantetheine adenylyltransferase"/>
    <property type="match status" value="1"/>
</dbReference>
<feature type="binding site" evidence="9">
    <location>
        <position position="88"/>
    </location>
    <ligand>
        <name>substrate</name>
    </ligand>
</feature>
<feature type="domain" description="Cytidyltransferase-like" evidence="10">
    <location>
        <begin position="6"/>
        <end position="134"/>
    </location>
</feature>
<feature type="site" description="Transition state stabilizer" evidence="9">
    <location>
        <position position="18"/>
    </location>
</feature>
<dbReference type="NCBIfam" id="TIGR01510">
    <property type="entry name" value="coaD_prev_kdtB"/>
    <property type="match status" value="1"/>
</dbReference>
<keyword evidence="2 9" id="KW-0808">Transferase</keyword>
<feature type="binding site" evidence="9">
    <location>
        <position position="42"/>
    </location>
    <ligand>
        <name>substrate</name>
    </ligand>
</feature>
<dbReference type="SUPFAM" id="SSF52374">
    <property type="entry name" value="Nucleotidylyl transferase"/>
    <property type="match status" value="1"/>
</dbReference>
<evidence type="ECO:0000256" key="3">
    <source>
        <dbReference type="ARBA" id="ARBA00022695"/>
    </source>
</evidence>
<keyword evidence="1 9" id="KW-0963">Cytoplasm</keyword>
<organism evidence="11 12">
    <name type="scientific">Compostibacillus humi</name>
    <dbReference type="NCBI Taxonomy" id="1245525"/>
    <lineage>
        <taxon>Bacteria</taxon>
        <taxon>Bacillati</taxon>
        <taxon>Bacillota</taxon>
        <taxon>Bacilli</taxon>
        <taxon>Bacillales</taxon>
        <taxon>Bacillaceae</taxon>
        <taxon>Compostibacillus</taxon>
    </lineage>
</organism>
<keyword evidence="12" id="KW-1185">Reference proteome</keyword>
<dbReference type="Pfam" id="PF01467">
    <property type="entry name" value="CTP_transf_like"/>
    <property type="match status" value="1"/>
</dbReference>
<name>A0A8J2ZQL4_9BACI</name>
<dbReference type="PANTHER" id="PTHR21342:SF1">
    <property type="entry name" value="PHOSPHOPANTETHEINE ADENYLYLTRANSFERASE"/>
    <property type="match status" value="1"/>
</dbReference>
<dbReference type="GO" id="GO:0004595">
    <property type="term" value="F:pantetheine-phosphate adenylyltransferase activity"/>
    <property type="evidence" value="ECO:0007669"/>
    <property type="project" value="UniProtKB-UniRule"/>
</dbReference>
<keyword evidence="5 9" id="KW-0067">ATP-binding</keyword>
<feature type="binding site" evidence="9">
    <location>
        <begin position="10"/>
        <end position="11"/>
    </location>
    <ligand>
        <name>ATP</name>
        <dbReference type="ChEBI" id="CHEBI:30616"/>
    </ligand>
</feature>
<comment type="similarity">
    <text evidence="9">Belongs to the bacterial CoaD family.</text>
</comment>
<dbReference type="RefSeq" id="WP_188391390.1">
    <property type="nucleotide sequence ID" value="NZ_BMEV01000015.1"/>
</dbReference>
<feature type="binding site" evidence="9">
    <location>
        <begin position="124"/>
        <end position="130"/>
    </location>
    <ligand>
        <name>ATP</name>
        <dbReference type="ChEBI" id="CHEBI:30616"/>
    </ligand>
</feature>
<dbReference type="InterPro" id="IPR004821">
    <property type="entry name" value="Cyt_trans-like"/>
</dbReference>
<dbReference type="Proteomes" id="UP000602050">
    <property type="component" value="Unassembled WGS sequence"/>
</dbReference>
<dbReference type="PRINTS" id="PR01020">
    <property type="entry name" value="LPSBIOSNTHSS"/>
</dbReference>
<evidence type="ECO:0000313" key="11">
    <source>
        <dbReference type="EMBL" id="GGH73328.1"/>
    </source>
</evidence>
<dbReference type="Gene3D" id="3.40.50.620">
    <property type="entry name" value="HUPs"/>
    <property type="match status" value="1"/>
</dbReference>
<dbReference type="UniPathway" id="UPA00241">
    <property type="reaction ID" value="UER00355"/>
</dbReference>
<feature type="binding site" evidence="9">
    <location>
        <position position="18"/>
    </location>
    <ligand>
        <name>ATP</name>
        <dbReference type="ChEBI" id="CHEBI:30616"/>
    </ligand>
</feature>
<dbReference type="InterPro" id="IPR001980">
    <property type="entry name" value="PPAT"/>
</dbReference>
<feature type="binding site" evidence="9">
    <location>
        <position position="74"/>
    </location>
    <ligand>
        <name>substrate</name>
    </ligand>
</feature>
<accession>A0A8J2ZQL4</accession>
<dbReference type="EC" id="2.7.7.3" evidence="9"/>
<dbReference type="HAMAP" id="MF_00151">
    <property type="entry name" value="PPAT_bact"/>
    <property type="match status" value="1"/>
</dbReference>
<feature type="binding site" evidence="9">
    <location>
        <position position="10"/>
    </location>
    <ligand>
        <name>substrate</name>
    </ligand>
</feature>
<keyword evidence="6 9" id="KW-0460">Magnesium</keyword>
<comment type="subcellular location">
    <subcellularLocation>
        <location evidence="9">Cytoplasm</location>
    </subcellularLocation>
</comment>
<sequence>MGKLAICPGSFDPVTNGHVDIITRASKIFDEVIVAVFNNQSKSPLFTVEERMHLLRESTKDLPNIVVDSSERLLMDYAREKKAAAVVRGLRAVSDFEYEMQITSMNRKLNPEVETLFMMTNNQYSFLSSSMVKEIAKYDGDITGLVPEPVIYALKKKFHHKV</sequence>
<reference evidence="11" key="2">
    <citation type="submission" date="2020-09" db="EMBL/GenBank/DDBJ databases">
        <authorList>
            <person name="Sun Q."/>
            <person name="Zhou Y."/>
        </authorList>
    </citation>
    <scope>NUCLEOTIDE SEQUENCE</scope>
    <source>
        <strain evidence="11">CGMCC 1.12360</strain>
    </source>
</reference>
<keyword evidence="4 9" id="KW-0547">Nucleotide-binding</keyword>
<evidence type="ECO:0000256" key="8">
    <source>
        <dbReference type="ARBA" id="ARBA00029346"/>
    </source>
</evidence>
<gene>
    <name evidence="9 11" type="primary">coaD</name>
    <name evidence="11" type="ORF">GCM10010978_11100</name>
</gene>
<dbReference type="GO" id="GO:0005524">
    <property type="term" value="F:ATP binding"/>
    <property type="evidence" value="ECO:0007669"/>
    <property type="project" value="UniProtKB-KW"/>
</dbReference>
<keyword evidence="7 9" id="KW-0173">Coenzyme A biosynthesis</keyword>
<dbReference type="CDD" id="cd02163">
    <property type="entry name" value="PPAT"/>
    <property type="match status" value="1"/>
</dbReference>
<evidence type="ECO:0000256" key="1">
    <source>
        <dbReference type="ARBA" id="ARBA00022490"/>
    </source>
</evidence>
<comment type="subunit">
    <text evidence="9">Homohexamer.</text>
</comment>
<dbReference type="NCBIfam" id="TIGR00125">
    <property type="entry name" value="cyt_tran_rel"/>
    <property type="match status" value="1"/>
</dbReference>
<protein>
    <recommendedName>
        <fullName evidence="9">Phosphopantetheine adenylyltransferase</fullName>
        <ecNumber evidence="9">2.7.7.3</ecNumber>
    </recommendedName>
    <alternativeName>
        <fullName evidence="9">Dephospho-CoA pyrophosphorylase</fullName>
    </alternativeName>
    <alternativeName>
        <fullName evidence="9">Pantetheine-phosphate adenylyltransferase</fullName>
        <shortName evidence="9">PPAT</shortName>
    </alternativeName>
</protein>